<feature type="compositionally biased region" description="Polar residues" evidence="1">
    <location>
        <begin position="1"/>
        <end position="13"/>
    </location>
</feature>
<dbReference type="PANTHER" id="PTHR43689">
    <property type="entry name" value="HYDROLASE"/>
    <property type="match status" value="1"/>
</dbReference>
<dbReference type="Pfam" id="PF12697">
    <property type="entry name" value="Abhydrolase_6"/>
    <property type="match status" value="1"/>
</dbReference>
<keyword evidence="3" id="KW-0378">Hydrolase</keyword>
<sequence length="337" mass="35752">MTNTSSAPTTQAIGQADGQPGGRSTALRGRWAASGVAAAAALVGAALFNRAAAKQAKANTPPEGNFIEVDDVRLHYVDRGDGPVVVLLHGNGVSLDDFKASGVLALAAKSHRVIAFDRPGFGYSDRPRSRVWTPLEQGGLIIQALQQLGVQRAVVVGHSWGTLVALAIALEEPALVQGLVLLSGYYYGTARPDVVPMSAPAIPFVGDILAHTISPLSGRLMSPGAIKASFHPAPVSENFKSFPLEMTFRPSQIRATAADTAMMVPGAIDLSRRYADLKMRVIAMAGEGDLIVHKDKHSERLVSELRNGELRVVPHQGHLFHYAVPGEVLDAIDAVWV</sequence>
<protein>
    <submittedName>
        <fullName evidence="3">Alpha/beta hydrolase</fullName>
    </submittedName>
</protein>
<evidence type="ECO:0000256" key="1">
    <source>
        <dbReference type="SAM" id="MobiDB-lite"/>
    </source>
</evidence>
<dbReference type="InterPro" id="IPR000073">
    <property type="entry name" value="AB_hydrolase_1"/>
</dbReference>
<gene>
    <name evidence="3" type="ORF">M1K48_06950</name>
</gene>
<dbReference type="PANTHER" id="PTHR43689:SF8">
    <property type="entry name" value="ALPHA_BETA-HYDROLASES SUPERFAMILY PROTEIN"/>
    <property type="match status" value="1"/>
</dbReference>
<dbReference type="GO" id="GO:0016787">
    <property type="term" value="F:hydrolase activity"/>
    <property type="evidence" value="ECO:0007669"/>
    <property type="project" value="UniProtKB-KW"/>
</dbReference>
<organism evidence="3 4">
    <name type="scientific">Sphingomonas glaciei</name>
    <dbReference type="NCBI Taxonomy" id="2938948"/>
    <lineage>
        <taxon>Bacteria</taxon>
        <taxon>Pseudomonadati</taxon>
        <taxon>Pseudomonadota</taxon>
        <taxon>Alphaproteobacteria</taxon>
        <taxon>Sphingomonadales</taxon>
        <taxon>Sphingomonadaceae</taxon>
        <taxon>Sphingomonas</taxon>
    </lineage>
</organism>
<dbReference type="Gene3D" id="3.40.50.1820">
    <property type="entry name" value="alpha/beta hydrolase"/>
    <property type="match status" value="1"/>
</dbReference>
<dbReference type="RefSeq" id="WP_249505110.1">
    <property type="nucleotide sequence ID" value="NZ_CP097253.1"/>
</dbReference>
<feature type="region of interest" description="Disordered" evidence="1">
    <location>
        <begin position="1"/>
        <end position="26"/>
    </location>
</feature>
<proteinExistence type="predicted"/>
<dbReference type="Proteomes" id="UP000831921">
    <property type="component" value="Chromosome"/>
</dbReference>
<dbReference type="PRINTS" id="PR00111">
    <property type="entry name" value="ABHYDROLASE"/>
</dbReference>
<reference evidence="3 4" key="1">
    <citation type="submission" date="2022-05" db="EMBL/GenBank/DDBJ databases">
        <title>S8-45 Sphingomonas ultraviolaceadurans.</title>
        <authorList>
            <person name="Liu Y."/>
        </authorList>
    </citation>
    <scope>NUCLEOTIDE SEQUENCE [LARGE SCALE GENOMIC DNA]</scope>
    <source>
        <strain evidence="3 4">S8-45</strain>
    </source>
</reference>
<evidence type="ECO:0000313" key="4">
    <source>
        <dbReference type="Proteomes" id="UP000831921"/>
    </source>
</evidence>
<accession>A0ABY5MY23</accession>
<name>A0ABY5MY23_9SPHN</name>
<dbReference type="EMBL" id="CP097253">
    <property type="protein sequence ID" value="UUR09343.1"/>
    <property type="molecule type" value="Genomic_DNA"/>
</dbReference>
<evidence type="ECO:0000313" key="3">
    <source>
        <dbReference type="EMBL" id="UUR09343.1"/>
    </source>
</evidence>
<evidence type="ECO:0000259" key="2">
    <source>
        <dbReference type="Pfam" id="PF12697"/>
    </source>
</evidence>
<dbReference type="InterPro" id="IPR029058">
    <property type="entry name" value="AB_hydrolase_fold"/>
</dbReference>
<feature type="domain" description="AB hydrolase-1" evidence="2">
    <location>
        <begin position="85"/>
        <end position="331"/>
    </location>
</feature>
<keyword evidence="4" id="KW-1185">Reference proteome</keyword>
<dbReference type="SUPFAM" id="SSF53474">
    <property type="entry name" value="alpha/beta-Hydrolases"/>
    <property type="match status" value="1"/>
</dbReference>